<dbReference type="Proteomes" id="UP000664815">
    <property type="component" value="Unassembled WGS sequence"/>
</dbReference>
<accession>A0A9D8PVH3</accession>
<comment type="caution">
    <text evidence="2">The sequence shown here is derived from an EMBL/GenBank/DDBJ whole genome shotgun (WGS) entry which is preliminary data.</text>
</comment>
<feature type="non-terminal residue" evidence="2">
    <location>
        <position position="1"/>
    </location>
</feature>
<evidence type="ECO:0000313" key="2">
    <source>
        <dbReference type="EMBL" id="MBN8798448.1"/>
    </source>
</evidence>
<evidence type="ECO:0000313" key="3">
    <source>
        <dbReference type="Proteomes" id="UP000664815"/>
    </source>
</evidence>
<name>A0A9D8PVH3_9GAMM</name>
<protein>
    <submittedName>
        <fullName evidence="2">Uncharacterized protein</fullName>
    </submittedName>
</protein>
<dbReference type="AlphaFoldDB" id="A0A9D8PVH3"/>
<dbReference type="EMBL" id="JAFKMG010000358">
    <property type="protein sequence ID" value="MBN8798448.1"/>
    <property type="molecule type" value="Genomic_DNA"/>
</dbReference>
<reference evidence="2" key="1">
    <citation type="submission" date="2021-02" db="EMBL/GenBank/DDBJ databases">
        <title>Thiocyanate and organic carbon inputs drive convergent selection for specific autotrophic Afipia and Thiobacillus strains within complex microbiomes.</title>
        <authorList>
            <person name="Huddy R.J."/>
            <person name="Sachdeva R."/>
            <person name="Kadzinga F."/>
            <person name="Kantor R.S."/>
            <person name="Harrison S.T.L."/>
            <person name="Banfield J.F."/>
        </authorList>
    </citation>
    <scope>NUCLEOTIDE SEQUENCE</scope>
    <source>
        <strain evidence="2">SCN18_10_11_15_R1_P_69_7</strain>
    </source>
</reference>
<gene>
    <name evidence="2" type="ORF">J0H45_03675</name>
</gene>
<evidence type="ECO:0000256" key="1">
    <source>
        <dbReference type="SAM" id="MobiDB-lite"/>
    </source>
</evidence>
<feature type="region of interest" description="Disordered" evidence="1">
    <location>
        <begin position="107"/>
        <end position="134"/>
    </location>
</feature>
<organism evidence="2 3">
    <name type="scientific">Stenotrophomonas nitritireducens</name>
    <dbReference type="NCBI Taxonomy" id="83617"/>
    <lineage>
        <taxon>Bacteria</taxon>
        <taxon>Pseudomonadati</taxon>
        <taxon>Pseudomonadota</taxon>
        <taxon>Gammaproteobacteria</taxon>
        <taxon>Lysobacterales</taxon>
        <taxon>Lysobacteraceae</taxon>
        <taxon>Stenotrophomonas</taxon>
    </lineage>
</organism>
<sequence length="158" mass="17398">ACECGLRDDYRCSAATAARWLLDLPGRQRRARRRRRVVHVTHAAALIHVFDAVDVAAIVRHPLGAQDAPAGFALDAPYRIGKRSHVVLNARPRHFPLAARRLLPDVLRPGSRHRRTGRESGGNGEDQNVTRSRKHGVILSNCDGSFKIRENGSSAGFA</sequence>
<proteinExistence type="predicted"/>